<evidence type="ECO:0000256" key="3">
    <source>
        <dbReference type="ARBA" id="ARBA00022723"/>
    </source>
</evidence>
<dbReference type="InterPro" id="IPR017896">
    <property type="entry name" value="4Fe4S_Fe-S-bd"/>
</dbReference>
<gene>
    <name evidence="9" type="ORF">EF807_04810</name>
</gene>
<dbReference type="SUPFAM" id="SSF54862">
    <property type="entry name" value="4Fe-4S ferredoxins"/>
    <property type="match status" value="2"/>
</dbReference>
<accession>A0A520KWJ3</accession>
<dbReference type="AlphaFoldDB" id="A0A520KWJ3"/>
<dbReference type="GO" id="GO:0016491">
    <property type="term" value="F:oxidoreductase activity"/>
    <property type="evidence" value="ECO:0007669"/>
    <property type="project" value="UniProtKB-ARBA"/>
</dbReference>
<keyword evidence="6" id="KW-0408">Iron</keyword>
<dbReference type="Gene3D" id="3.30.70.20">
    <property type="match status" value="4"/>
</dbReference>
<evidence type="ECO:0000256" key="1">
    <source>
        <dbReference type="ARBA" id="ARBA00022448"/>
    </source>
</evidence>
<feature type="domain" description="4Fe-4S ferredoxin-type" evidence="8">
    <location>
        <begin position="25"/>
        <end position="54"/>
    </location>
</feature>
<sequence length="362" mass="39756">MRVDISVLPSDDEITWERRSTEDTRRLTLNLERCTGCGSCAMSCPQDAISMVAVGAESKSDIIIDIEKCVFCKTCSTICPFNAMELNVDGMTFGSLMTGEFSADFVDECERCLKCLDACPRDSLMFEIPGGLITKSRQGKIKRDEDLCIYCARCDASCCEEKIITVKKPMMGSIEVDQDLCDGCGTCIDACPTHNISFTEKEKMWDSVEPITIGEDVSCGVNILVKYHRESDEITFNDYCIYCGKCETVCPTGAIKVNVEGGTDGIPGPWNEAIERRKSKKKTVPLKERKIDVDKCHACGDCVVACPVRGKVLKIVNGMVWLIDEEECQGCGVCVECCPGKAMKLYGPAISKKTLIKSVSAL</sequence>
<dbReference type="PANTHER" id="PTHR43687">
    <property type="entry name" value="ADENYLYLSULFATE REDUCTASE, BETA SUBUNIT"/>
    <property type="match status" value="1"/>
</dbReference>
<dbReference type="Gene3D" id="3.30.70.3270">
    <property type="match status" value="1"/>
</dbReference>
<dbReference type="PANTHER" id="PTHR43687:SF6">
    <property type="entry name" value="L-ASPARTATE SEMIALDEHYDE SULFURTRANSFERASE IRON-SULFUR SUBUNIT"/>
    <property type="match status" value="1"/>
</dbReference>
<keyword evidence="2" id="KW-0004">4Fe-4S</keyword>
<dbReference type="Pfam" id="PF12838">
    <property type="entry name" value="Fer4_7"/>
    <property type="match status" value="2"/>
</dbReference>
<dbReference type="InterPro" id="IPR050572">
    <property type="entry name" value="Fe-S_Ferredoxin"/>
</dbReference>
<evidence type="ECO:0000256" key="7">
    <source>
        <dbReference type="ARBA" id="ARBA00023014"/>
    </source>
</evidence>
<dbReference type="InterPro" id="IPR017900">
    <property type="entry name" value="4Fe4S_Fe_S_CS"/>
</dbReference>
<evidence type="ECO:0000256" key="4">
    <source>
        <dbReference type="ARBA" id="ARBA00022737"/>
    </source>
</evidence>
<evidence type="ECO:0000259" key="8">
    <source>
        <dbReference type="PROSITE" id="PS51379"/>
    </source>
</evidence>
<dbReference type="EMBL" id="RXIL01000083">
    <property type="protein sequence ID" value="RZN69255.1"/>
    <property type="molecule type" value="Genomic_DNA"/>
</dbReference>
<keyword evidence="3" id="KW-0479">Metal-binding</keyword>
<feature type="domain" description="4Fe-4S ferredoxin-type" evidence="8">
    <location>
        <begin position="230"/>
        <end position="260"/>
    </location>
</feature>
<feature type="domain" description="4Fe-4S ferredoxin-type" evidence="8">
    <location>
        <begin position="139"/>
        <end position="169"/>
    </location>
</feature>
<evidence type="ECO:0000313" key="9">
    <source>
        <dbReference type="EMBL" id="RZN69255.1"/>
    </source>
</evidence>
<keyword evidence="1" id="KW-0813">Transport</keyword>
<name>A0A520KWJ3_9EURY</name>
<dbReference type="GO" id="GO:0046872">
    <property type="term" value="F:metal ion binding"/>
    <property type="evidence" value="ECO:0007669"/>
    <property type="project" value="UniProtKB-KW"/>
</dbReference>
<evidence type="ECO:0000256" key="6">
    <source>
        <dbReference type="ARBA" id="ARBA00023004"/>
    </source>
</evidence>
<dbReference type="PROSITE" id="PS51379">
    <property type="entry name" value="4FE4S_FER_2"/>
    <property type="match status" value="8"/>
</dbReference>
<keyword evidence="5" id="KW-0249">Electron transport</keyword>
<dbReference type="PROSITE" id="PS00198">
    <property type="entry name" value="4FE4S_FER_1"/>
    <property type="match status" value="3"/>
</dbReference>
<reference evidence="9 10" key="1">
    <citation type="journal article" date="2019" name="Nat. Microbiol.">
        <title>Wide diversity of methane and short-chain alkane metabolisms in uncultured archaea.</title>
        <authorList>
            <person name="Borrel G."/>
            <person name="Adam P.S."/>
            <person name="McKay L.J."/>
            <person name="Chen L.X."/>
            <person name="Sierra-Garcia I.N."/>
            <person name="Sieber C.M."/>
            <person name="Letourneur Q."/>
            <person name="Ghozlane A."/>
            <person name="Andersen G.L."/>
            <person name="Li W.J."/>
            <person name="Hallam S.J."/>
            <person name="Muyzer G."/>
            <person name="de Oliveira V.M."/>
            <person name="Inskeep W.P."/>
            <person name="Banfield J.F."/>
            <person name="Gribaldo S."/>
        </authorList>
    </citation>
    <scope>NUCLEOTIDE SEQUENCE [LARGE SCALE GENOMIC DNA]</scope>
    <source>
        <strain evidence="9">NM1b</strain>
    </source>
</reference>
<evidence type="ECO:0000256" key="2">
    <source>
        <dbReference type="ARBA" id="ARBA00022485"/>
    </source>
</evidence>
<proteinExistence type="predicted"/>
<dbReference type="Pfam" id="PF13237">
    <property type="entry name" value="Fer4_10"/>
    <property type="match status" value="1"/>
</dbReference>
<feature type="domain" description="4Fe-4S ferredoxin-type" evidence="8">
    <location>
        <begin position="319"/>
        <end position="348"/>
    </location>
</feature>
<feature type="domain" description="4Fe-4S ferredoxin-type" evidence="8">
    <location>
        <begin position="99"/>
        <end position="129"/>
    </location>
</feature>
<dbReference type="GO" id="GO:0051539">
    <property type="term" value="F:4 iron, 4 sulfur cluster binding"/>
    <property type="evidence" value="ECO:0007669"/>
    <property type="project" value="UniProtKB-KW"/>
</dbReference>
<organism evidence="9 10">
    <name type="scientific">Candidatus Methanolliviera hydrocarbonicum</name>
    <dbReference type="NCBI Taxonomy" id="2491085"/>
    <lineage>
        <taxon>Archaea</taxon>
        <taxon>Methanobacteriati</taxon>
        <taxon>Methanobacteriota</taxon>
        <taxon>Candidatus Methanoliparia</taxon>
        <taxon>Candidatus Methanoliparales</taxon>
        <taxon>Candidatus Methanollivieraceae</taxon>
        <taxon>Candidatus Methanolliviera</taxon>
    </lineage>
</organism>
<evidence type="ECO:0000256" key="5">
    <source>
        <dbReference type="ARBA" id="ARBA00022982"/>
    </source>
</evidence>
<dbReference type="InterPro" id="IPR043256">
    <property type="entry name" value="MvhB-like"/>
</dbReference>
<dbReference type="Proteomes" id="UP000320766">
    <property type="component" value="Unassembled WGS sequence"/>
</dbReference>
<evidence type="ECO:0000313" key="10">
    <source>
        <dbReference type="Proteomes" id="UP000320766"/>
    </source>
</evidence>
<keyword evidence="4" id="KW-0677">Repeat</keyword>
<feature type="domain" description="4Fe-4S ferredoxin-type" evidence="8">
    <location>
        <begin position="172"/>
        <end position="201"/>
    </location>
</feature>
<keyword evidence="7" id="KW-0411">Iron-sulfur</keyword>
<feature type="domain" description="4Fe-4S ferredoxin-type" evidence="8">
    <location>
        <begin position="60"/>
        <end position="89"/>
    </location>
</feature>
<protein>
    <submittedName>
        <fullName evidence="9">4Fe-4S dicluster domain-containing protein</fullName>
    </submittedName>
</protein>
<comment type="caution">
    <text evidence="9">The sequence shown here is derived from an EMBL/GenBank/DDBJ whole genome shotgun (WGS) entry which is preliminary data.</text>
</comment>
<dbReference type="PIRSF" id="PIRSF005658">
    <property type="entry name" value="FwdF"/>
    <property type="match status" value="1"/>
</dbReference>
<feature type="domain" description="4Fe-4S ferredoxin-type" evidence="8">
    <location>
        <begin position="287"/>
        <end position="318"/>
    </location>
</feature>